<gene>
    <name evidence="1" type="ordered locus">TEPIRE1_0746</name>
</gene>
<dbReference type="KEGG" id="tep:TepRe1_0687"/>
<name>F4LW98_TEPAE</name>
<dbReference type="HOGENOM" id="CLU_181623_0_1_9"/>
<dbReference type="EMBL" id="HF563609">
    <property type="protein sequence ID" value="CCP25440.1"/>
    <property type="molecule type" value="Genomic_DNA"/>
</dbReference>
<evidence type="ECO:0000313" key="1">
    <source>
        <dbReference type="EMBL" id="CCP25440.1"/>
    </source>
</evidence>
<evidence type="ECO:0000313" key="2">
    <source>
        <dbReference type="Proteomes" id="UP000010802"/>
    </source>
</evidence>
<organism evidence="1 2">
    <name type="scientific">Tepidanaerobacter acetatoxydans (strain DSM 21804 / JCM 16047 / Re1)</name>
    <dbReference type="NCBI Taxonomy" id="1209989"/>
    <lineage>
        <taxon>Bacteria</taxon>
        <taxon>Bacillati</taxon>
        <taxon>Bacillota</taxon>
        <taxon>Clostridia</taxon>
        <taxon>Thermosediminibacterales</taxon>
        <taxon>Tepidanaerobacteraceae</taxon>
        <taxon>Tepidanaerobacter</taxon>
    </lineage>
</organism>
<dbReference type="eggNOG" id="ENOG5030FT5">
    <property type="taxonomic scope" value="Bacteria"/>
</dbReference>
<dbReference type="STRING" id="1209989.TepRe1_0687"/>
<dbReference type="OrthoDB" id="164847at2"/>
<dbReference type="AlphaFoldDB" id="F4LW98"/>
<dbReference type="KEGG" id="tae:TepiRe1_0746"/>
<protein>
    <submittedName>
        <fullName evidence="1">Uncharacterized protein</fullName>
    </submittedName>
</protein>
<dbReference type="Pfam" id="PF11213">
    <property type="entry name" value="DUF3006"/>
    <property type="match status" value="1"/>
</dbReference>
<proteinExistence type="predicted"/>
<accession>L0RWU2</accession>
<dbReference type="Gene3D" id="6.20.120.50">
    <property type="match status" value="1"/>
</dbReference>
<sequence length="71" mass="8334">MYAVVDRFEDKYAVLETDDGQMLNIKRQLLPEDTKEGDVVNLDDMTVDKNETEIRKNVIRKLADELFEDEI</sequence>
<dbReference type="InterPro" id="IPR021377">
    <property type="entry name" value="DUF3006"/>
</dbReference>
<dbReference type="RefSeq" id="WP_013777797.1">
    <property type="nucleotide sequence ID" value="NC_015519.1"/>
</dbReference>
<reference evidence="2" key="1">
    <citation type="journal article" date="2013" name="Genome Announc.">
        <title>First genome sequence of a syntrophic acetate-oxidizing bacterium, Tepidanaerobacter acetatoxydans strain Re1.</title>
        <authorList>
            <person name="Manzoor S."/>
            <person name="Bongcam-Rudloff E."/>
            <person name="Schnurer A."/>
            <person name="Muller B."/>
        </authorList>
    </citation>
    <scope>NUCLEOTIDE SEQUENCE [LARGE SCALE GENOMIC DNA]</scope>
    <source>
        <strain evidence="2">Re1</strain>
    </source>
</reference>
<dbReference type="PATRIC" id="fig|1209989.3.peg.818"/>
<keyword evidence="2" id="KW-1185">Reference proteome</keyword>
<accession>F4LW98</accession>
<dbReference type="Proteomes" id="UP000010802">
    <property type="component" value="Chromosome"/>
</dbReference>